<keyword evidence="5" id="KW-0762">Sugar transport</keyword>
<dbReference type="GO" id="GO:0015159">
    <property type="term" value="F:polysaccharide transmembrane transporter activity"/>
    <property type="evidence" value="ECO:0007669"/>
    <property type="project" value="InterPro"/>
</dbReference>
<keyword evidence="10" id="KW-0626">Porin</keyword>
<feature type="domain" description="Polysaccharide export protein N-terminal" evidence="17">
    <location>
        <begin position="49"/>
        <end position="151"/>
    </location>
</feature>
<evidence type="ECO:0000256" key="12">
    <source>
        <dbReference type="ARBA" id="ARBA00023139"/>
    </source>
</evidence>
<dbReference type="PANTHER" id="PTHR33619:SF3">
    <property type="entry name" value="POLYSACCHARIDE EXPORT PROTEIN GFCE-RELATED"/>
    <property type="match status" value="1"/>
</dbReference>
<evidence type="ECO:0000256" key="11">
    <source>
        <dbReference type="ARBA" id="ARBA00023136"/>
    </source>
</evidence>
<keyword evidence="12" id="KW-0564">Palmitate</keyword>
<keyword evidence="20" id="KW-1185">Reference proteome</keyword>
<dbReference type="Pfam" id="PF22461">
    <property type="entry name" value="SLBB_2"/>
    <property type="match status" value="1"/>
</dbReference>
<evidence type="ECO:0000256" key="2">
    <source>
        <dbReference type="ARBA" id="ARBA00009450"/>
    </source>
</evidence>
<keyword evidence="11 15" id="KW-0472">Membrane</keyword>
<sequence length="272" mass="29885">MIRLTTLLIFWSLLAAHLDVSAQSSKKKRDDMTYFQQKALADSLAQLPAVTYTYRLQPGDVLAIAVSSLNTDADVVFNPFTRVGTSLSLGTASTQNNNNLPIGYRVSETGTINFPKIGSVRVAGRSLAELEVMLHDTLTTYLREPYVAARLLSFKISVMGEVQHPSVFTVQNEKITITEAISLAGDLTVYGKRENVLVVRDGGGQREFIPVDLTSRSVFSSPAYYLKPNDVIYVEPKSSKKIQASRTLPYVPTIISAVTLIATVILNVIRVK</sequence>
<keyword evidence="15" id="KW-1133">Transmembrane helix</keyword>
<evidence type="ECO:0000256" key="16">
    <source>
        <dbReference type="SAM" id="SignalP"/>
    </source>
</evidence>
<dbReference type="InterPro" id="IPR054765">
    <property type="entry name" value="SLBB_dom"/>
</dbReference>
<keyword evidence="3" id="KW-0813">Transport</keyword>
<name>A0A939K2V3_9BACT</name>
<dbReference type="Gene3D" id="3.30.1950.10">
    <property type="entry name" value="wza like domain"/>
    <property type="match status" value="1"/>
</dbReference>
<evidence type="ECO:0000256" key="14">
    <source>
        <dbReference type="ARBA" id="ARBA00023288"/>
    </source>
</evidence>
<evidence type="ECO:0000313" key="20">
    <source>
        <dbReference type="Proteomes" id="UP000664034"/>
    </source>
</evidence>
<keyword evidence="8" id="KW-0625">Polysaccharide transport</keyword>
<evidence type="ECO:0000256" key="10">
    <source>
        <dbReference type="ARBA" id="ARBA00023114"/>
    </source>
</evidence>
<keyword evidence="9" id="KW-0406">Ion transport</keyword>
<dbReference type="AlphaFoldDB" id="A0A939K2V3"/>
<evidence type="ECO:0000259" key="18">
    <source>
        <dbReference type="Pfam" id="PF22461"/>
    </source>
</evidence>
<comment type="subcellular location">
    <subcellularLocation>
        <location evidence="1">Cell outer membrane</location>
        <topology evidence="1">Multi-pass membrane protein</topology>
    </subcellularLocation>
</comment>
<comment type="similarity">
    <text evidence="2">Belongs to the BexD/CtrA/VexA family.</text>
</comment>
<keyword evidence="7 16" id="KW-0732">Signal</keyword>
<accession>A0A939K2V3</accession>
<evidence type="ECO:0000256" key="4">
    <source>
        <dbReference type="ARBA" id="ARBA00022452"/>
    </source>
</evidence>
<evidence type="ECO:0000256" key="8">
    <source>
        <dbReference type="ARBA" id="ARBA00023047"/>
    </source>
</evidence>
<keyword evidence="6 15" id="KW-0812">Transmembrane</keyword>
<dbReference type="InterPro" id="IPR049712">
    <property type="entry name" value="Poly_export"/>
</dbReference>
<dbReference type="Gene3D" id="3.10.560.10">
    <property type="entry name" value="Outer membrane lipoprotein wza domain like"/>
    <property type="match status" value="1"/>
</dbReference>
<evidence type="ECO:0000256" key="7">
    <source>
        <dbReference type="ARBA" id="ARBA00022729"/>
    </source>
</evidence>
<dbReference type="Pfam" id="PF02563">
    <property type="entry name" value="Poly_export"/>
    <property type="match status" value="1"/>
</dbReference>
<evidence type="ECO:0000256" key="9">
    <source>
        <dbReference type="ARBA" id="ARBA00023065"/>
    </source>
</evidence>
<comment type="caution">
    <text evidence="19">The sequence shown here is derived from an EMBL/GenBank/DDBJ whole genome shotgun (WGS) entry which is preliminary data.</text>
</comment>
<feature type="signal peptide" evidence="16">
    <location>
        <begin position="1"/>
        <end position="22"/>
    </location>
</feature>
<dbReference type="GO" id="GO:0046930">
    <property type="term" value="C:pore complex"/>
    <property type="evidence" value="ECO:0007669"/>
    <property type="project" value="UniProtKB-KW"/>
</dbReference>
<protein>
    <submittedName>
        <fullName evidence="19">Polysaccharide export protein</fullName>
    </submittedName>
</protein>
<dbReference type="Proteomes" id="UP000664034">
    <property type="component" value="Unassembled WGS sequence"/>
</dbReference>
<evidence type="ECO:0000256" key="1">
    <source>
        <dbReference type="ARBA" id="ARBA00004571"/>
    </source>
</evidence>
<feature type="chain" id="PRO_5037923190" evidence="16">
    <location>
        <begin position="23"/>
        <end position="272"/>
    </location>
</feature>
<dbReference type="PANTHER" id="PTHR33619">
    <property type="entry name" value="POLYSACCHARIDE EXPORT PROTEIN GFCE-RELATED"/>
    <property type="match status" value="1"/>
</dbReference>
<keyword evidence="4" id="KW-1134">Transmembrane beta strand</keyword>
<dbReference type="RefSeq" id="WP_207362549.1">
    <property type="nucleotide sequence ID" value="NZ_JAFMYV010000001.1"/>
</dbReference>
<reference evidence="19" key="1">
    <citation type="submission" date="2021-03" db="EMBL/GenBank/DDBJ databases">
        <title>Fibrella sp. HMF5335 genome sequencing and assembly.</title>
        <authorList>
            <person name="Kang H."/>
            <person name="Kim H."/>
            <person name="Bae S."/>
            <person name="Joh K."/>
        </authorList>
    </citation>
    <scope>NUCLEOTIDE SEQUENCE</scope>
    <source>
        <strain evidence="19">HMF5335</strain>
    </source>
</reference>
<evidence type="ECO:0000256" key="3">
    <source>
        <dbReference type="ARBA" id="ARBA00022448"/>
    </source>
</evidence>
<evidence type="ECO:0000313" key="19">
    <source>
        <dbReference type="EMBL" id="MBO0934973.1"/>
    </source>
</evidence>
<evidence type="ECO:0000256" key="6">
    <source>
        <dbReference type="ARBA" id="ARBA00022692"/>
    </source>
</evidence>
<keyword evidence="14" id="KW-0449">Lipoprotein</keyword>
<evidence type="ECO:0000256" key="5">
    <source>
        <dbReference type="ARBA" id="ARBA00022597"/>
    </source>
</evidence>
<keyword evidence="13" id="KW-0998">Cell outer membrane</keyword>
<evidence type="ECO:0000259" key="17">
    <source>
        <dbReference type="Pfam" id="PF02563"/>
    </source>
</evidence>
<dbReference type="GO" id="GO:0009279">
    <property type="term" value="C:cell outer membrane"/>
    <property type="evidence" value="ECO:0007669"/>
    <property type="project" value="UniProtKB-SubCell"/>
</dbReference>
<organism evidence="19 20">
    <name type="scientific">Fibrella rubiginis</name>
    <dbReference type="NCBI Taxonomy" id="2817060"/>
    <lineage>
        <taxon>Bacteria</taxon>
        <taxon>Pseudomonadati</taxon>
        <taxon>Bacteroidota</taxon>
        <taxon>Cytophagia</taxon>
        <taxon>Cytophagales</taxon>
        <taxon>Spirosomataceae</taxon>
        <taxon>Fibrella</taxon>
    </lineage>
</organism>
<feature type="transmembrane region" description="Helical" evidence="15">
    <location>
        <begin position="248"/>
        <end position="269"/>
    </location>
</feature>
<gene>
    <name evidence="19" type="ORF">J2I47_00295</name>
</gene>
<dbReference type="EMBL" id="JAFMYV010000001">
    <property type="protein sequence ID" value="MBO0934973.1"/>
    <property type="molecule type" value="Genomic_DNA"/>
</dbReference>
<dbReference type="InterPro" id="IPR003715">
    <property type="entry name" value="Poly_export_N"/>
</dbReference>
<dbReference type="GO" id="GO:0006811">
    <property type="term" value="P:monoatomic ion transport"/>
    <property type="evidence" value="ECO:0007669"/>
    <property type="project" value="UniProtKB-KW"/>
</dbReference>
<feature type="domain" description="SLBB" evidence="18">
    <location>
        <begin position="155"/>
        <end position="234"/>
    </location>
</feature>
<proteinExistence type="inferred from homology"/>
<evidence type="ECO:0000256" key="15">
    <source>
        <dbReference type="SAM" id="Phobius"/>
    </source>
</evidence>
<evidence type="ECO:0000256" key="13">
    <source>
        <dbReference type="ARBA" id="ARBA00023237"/>
    </source>
</evidence>
<dbReference type="GO" id="GO:0015288">
    <property type="term" value="F:porin activity"/>
    <property type="evidence" value="ECO:0007669"/>
    <property type="project" value="UniProtKB-KW"/>
</dbReference>